<keyword evidence="5" id="KW-0479">Metal-binding</keyword>
<evidence type="ECO:0000256" key="2">
    <source>
        <dbReference type="ARBA" id="ARBA00006490"/>
    </source>
</evidence>
<dbReference type="InterPro" id="IPR015422">
    <property type="entry name" value="PyrdxlP-dep_Trfase_small"/>
</dbReference>
<dbReference type="FunFam" id="3.40.640.10:FF:000084">
    <property type="entry name" value="IscS-like cysteine desulfurase"/>
    <property type="match status" value="1"/>
</dbReference>
<sequence length="380" mass="41276">MTEIYLDHAATSPMHPEVIDAMVAVMNDVYGNPSSIHGIGRHARKYLDNARGFIARSIGAKDHEIVLTSGGSEADNLAIFGTAYAHQNEGRHIITTQVEHHAVLRACERLEKEGFDVTYLPVDKHGMIAIDDFKRALRDDTILVTIMYGNNEVGTKQPIAEIGALLKDHTATFHTDAVQAFGLEKIDVDALGVDLLSTSAHKLNGPKGIGFLYERPKAHLQSLIVGGDQERKRRASTENVPAVVGFAKAVELAQSSMEEKATEYARYRQMLLSAFDEAGIAYHVNGDALHALPHVLNVSFNGMDVESFLINLDIEGIAVSSGSACTAGSLEPSHVLLAMYGKGAEELRNSIRFSFGYGLDSAQIKRAAQTVIGIVKRLTK</sequence>
<evidence type="ECO:0000256" key="4">
    <source>
        <dbReference type="ARBA" id="ARBA00022679"/>
    </source>
</evidence>
<dbReference type="Proteomes" id="UP000288623">
    <property type="component" value="Unassembled WGS sequence"/>
</dbReference>
<evidence type="ECO:0000256" key="3">
    <source>
        <dbReference type="ARBA" id="ARBA00012239"/>
    </source>
</evidence>
<evidence type="ECO:0000259" key="11">
    <source>
        <dbReference type="Pfam" id="PF00266"/>
    </source>
</evidence>
<evidence type="ECO:0000256" key="9">
    <source>
        <dbReference type="ARBA" id="ARBA00050776"/>
    </source>
</evidence>
<comment type="cofactor">
    <cofactor evidence="1 10">
        <name>pyridoxal 5'-phosphate</name>
        <dbReference type="ChEBI" id="CHEBI:597326"/>
    </cofactor>
</comment>
<dbReference type="PIRSF" id="PIRSF005572">
    <property type="entry name" value="NifS"/>
    <property type="match status" value="1"/>
</dbReference>
<dbReference type="PANTHER" id="PTHR11601">
    <property type="entry name" value="CYSTEINE DESULFURYLASE FAMILY MEMBER"/>
    <property type="match status" value="1"/>
</dbReference>
<reference evidence="12 13" key="1">
    <citation type="submission" date="2014-11" db="EMBL/GenBank/DDBJ databases">
        <title>Genome sequence and analysis of novel Kurthia sp.</title>
        <authorList>
            <person name="Lawson J.N."/>
            <person name="Gonzalez J.E."/>
            <person name="Rinauldi L."/>
            <person name="Xuan Z."/>
            <person name="Firman A."/>
            <person name="Shaddox L."/>
            <person name="Trudeau A."/>
            <person name="Shah S."/>
            <person name="Reiman D."/>
        </authorList>
    </citation>
    <scope>NUCLEOTIDE SEQUENCE [LARGE SCALE GENOMIC DNA]</scope>
    <source>
        <strain evidence="12 13">3B1D</strain>
    </source>
</reference>
<accession>A0A433RRY7</accession>
<organism evidence="12 13">
    <name type="scientific">Candidatus Kurthia intestinigallinarum</name>
    <dbReference type="NCBI Taxonomy" id="1562256"/>
    <lineage>
        <taxon>Bacteria</taxon>
        <taxon>Bacillati</taxon>
        <taxon>Bacillota</taxon>
        <taxon>Bacilli</taxon>
        <taxon>Bacillales</taxon>
        <taxon>Caryophanaceae</taxon>
        <taxon>Kurthia</taxon>
    </lineage>
</organism>
<keyword evidence="13" id="KW-1185">Reference proteome</keyword>
<evidence type="ECO:0000256" key="6">
    <source>
        <dbReference type="ARBA" id="ARBA00022898"/>
    </source>
</evidence>
<dbReference type="RefSeq" id="WP_126991112.1">
    <property type="nucleotide sequence ID" value="NZ_JTFC01000032.1"/>
</dbReference>
<evidence type="ECO:0000313" key="13">
    <source>
        <dbReference type="Proteomes" id="UP000288623"/>
    </source>
</evidence>
<dbReference type="PANTHER" id="PTHR11601:SF34">
    <property type="entry name" value="CYSTEINE DESULFURASE"/>
    <property type="match status" value="1"/>
</dbReference>
<proteinExistence type="inferred from homology"/>
<keyword evidence="7" id="KW-0408">Iron</keyword>
<dbReference type="InterPro" id="IPR020578">
    <property type="entry name" value="Aminotrans_V_PyrdxlP_BS"/>
</dbReference>
<dbReference type="EMBL" id="JTFC01000032">
    <property type="protein sequence ID" value="RUS54383.1"/>
    <property type="molecule type" value="Genomic_DNA"/>
</dbReference>
<dbReference type="GO" id="GO:0051536">
    <property type="term" value="F:iron-sulfur cluster binding"/>
    <property type="evidence" value="ECO:0007669"/>
    <property type="project" value="UniProtKB-KW"/>
</dbReference>
<keyword evidence="4" id="KW-0808">Transferase</keyword>
<dbReference type="OrthoDB" id="9808002at2"/>
<dbReference type="Gene3D" id="3.90.1150.10">
    <property type="entry name" value="Aspartate Aminotransferase, domain 1"/>
    <property type="match status" value="1"/>
</dbReference>
<dbReference type="InterPro" id="IPR016454">
    <property type="entry name" value="Cysteine_dSase"/>
</dbReference>
<dbReference type="Gene3D" id="1.10.260.50">
    <property type="match status" value="1"/>
</dbReference>
<dbReference type="PROSITE" id="PS00595">
    <property type="entry name" value="AA_TRANSFER_CLASS_5"/>
    <property type="match status" value="1"/>
</dbReference>
<dbReference type="EC" id="2.8.1.7" evidence="3"/>
<dbReference type="InterPro" id="IPR015424">
    <property type="entry name" value="PyrdxlP-dep_Trfase"/>
</dbReference>
<keyword evidence="8" id="KW-0411">Iron-sulfur</keyword>
<evidence type="ECO:0000256" key="8">
    <source>
        <dbReference type="ARBA" id="ARBA00023014"/>
    </source>
</evidence>
<dbReference type="GO" id="GO:0046872">
    <property type="term" value="F:metal ion binding"/>
    <property type="evidence" value="ECO:0007669"/>
    <property type="project" value="UniProtKB-KW"/>
</dbReference>
<dbReference type="InterPro" id="IPR000192">
    <property type="entry name" value="Aminotrans_V_dom"/>
</dbReference>
<dbReference type="Gene3D" id="3.40.640.10">
    <property type="entry name" value="Type I PLP-dependent aspartate aminotransferase-like (Major domain)"/>
    <property type="match status" value="1"/>
</dbReference>
<name>A0A433RRY7_9BACL</name>
<evidence type="ECO:0000256" key="5">
    <source>
        <dbReference type="ARBA" id="ARBA00022723"/>
    </source>
</evidence>
<keyword evidence="6" id="KW-0663">Pyridoxal phosphate</keyword>
<gene>
    <name evidence="12" type="ORF">QI30_13270</name>
</gene>
<evidence type="ECO:0000256" key="7">
    <source>
        <dbReference type="ARBA" id="ARBA00023004"/>
    </source>
</evidence>
<dbReference type="Pfam" id="PF00266">
    <property type="entry name" value="Aminotran_5"/>
    <property type="match status" value="1"/>
</dbReference>
<evidence type="ECO:0000256" key="1">
    <source>
        <dbReference type="ARBA" id="ARBA00001933"/>
    </source>
</evidence>
<evidence type="ECO:0000313" key="12">
    <source>
        <dbReference type="EMBL" id="RUS54383.1"/>
    </source>
</evidence>
<dbReference type="GO" id="GO:0031071">
    <property type="term" value="F:cysteine desulfurase activity"/>
    <property type="evidence" value="ECO:0007669"/>
    <property type="project" value="UniProtKB-EC"/>
</dbReference>
<dbReference type="NCBIfam" id="NF002806">
    <property type="entry name" value="PRK02948.1"/>
    <property type="match status" value="1"/>
</dbReference>
<feature type="domain" description="Aminotransferase class V" evidence="11">
    <location>
        <begin position="4"/>
        <end position="366"/>
    </location>
</feature>
<dbReference type="InterPro" id="IPR015421">
    <property type="entry name" value="PyrdxlP-dep_Trfase_major"/>
</dbReference>
<dbReference type="AlphaFoldDB" id="A0A433RRY7"/>
<comment type="catalytic activity">
    <reaction evidence="9">
        <text>(sulfur carrier)-H + L-cysteine = (sulfur carrier)-SH + L-alanine</text>
        <dbReference type="Rhea" id="RHEA:43892"/>
        <dbReference type="Rhea" id="RHEA-COMP:14737"/>
        <dbReference type="Rhea" id="RHEA-COMP:14739"/>
        <dbReference type="ChEBI" id="CHEBI:29917"/>
        <dbReference type="ChEBI" id="CHEBI:35235"/>
        <dbReference type="ChEBI" id="CHEBI:57972"/>
        <dbReference type="ChEBI" id="CHEBI:64428"/>
        <dbReference type="EC" id="2.8.1.7"/>
    </reaction>
</comment>
<dbReference type="SUPFAM" id="SSF53383">
    <property type="entry name" value="PLP-dependent transferases"/>
    <property type="match status" value="1"/>
</dbReference>
<comment type="similarity">
    <text evidence="2">Belongs to the class-V pyridoxal-phosphate-dependent aminotransferase family. NifS/IscS subfamily.</text>
</comment>
<protein>
    <recommendedName>
        <fullName evidence="3">cysteine desulfurase</fullName>
        <ecNumber evidence="3">2.8.1.7</ecNumber>
    </recommendedName>
</protein>
<evidence type="ECO:0000256" key="10">
    <source>
        <dbReference type="RuleBase" id="RU004504"/>
    </source>
</evidence>
<comment type="caution">
    <text evidence="12">The sequence shown here is derived from an EMBL/GenBank/DDBJ whole genome shotgun (WGS) entry which is preliminary data.</text>
</comment>